<organism evidence="2 3">
    <name type="scientific">Muraenolepis orangiensis</name>
    <name type="common">Patagonian moray cod</name>
    <dbReference type="NCBI Taxonomy" id="630683"/>
    <lineage>
        <taxon>Eukaryota</taxon>
        <taxon>Metazoa</taxon>
        <taxon>Chordata</taxon>
        <taxon>Craniata</taxon>
        <taxon>Vertebrata</taxon>
        <taxon>Euteleostomi</taxon>
        <taxon>Actinopterygii</taxon>
        <taxon>Neopterygii</taxon>
        <taxon>Teleostei</taxon>
        <taxon>Neoteleostei</taxon>
        <taxon>Acanthomorphata</taxon>
        <taxon>Zeiogadaria</taxon>
        <taxon>Gadariae</taxon>
        <taxon>Gadiformes</taxon>
        <taxon>Muraenolepidoidei</taxon>
        <taxon>Muraenolepididae</taxon>
        <taxon>Muraenolepis</taxon>
    </lineage>
</organism>
<dbReference type="AlphaFoldDB" id="A0A9Q0DT39"/>
<dbReference type="Proteomes" id="UP001148018">
    <property type="component" value="Unassembled WGS sequence"/>
</dbReference>
<reference evidence="2" key="1">
    <citation type="submission" date="2022-07" db="EMBL/GenBank/DDBJ databases">
        <title>Chromosome-level genome of Muraenolepis orangiensis.</title>
        <authorList>
            <person name="Kim J."/>
        </authorList>
    </citation>
    <scope>NUCLEOTIDE SEQUENCE</scope>
    <source>
        <strain evidence="2">KU_S4_2022</strain>
        <tissue evidence="2">Muscle</tissue>
    </source>
</reference>
<feature type="region of interest" description="Disordered" evidence="1">
    <location>
        <begin position="1"/>
        <end position="22"/>
    </location>
</feature>
<protein>
    <submittedName>
        <fullName evidence="2">Uncharacterized protein</fullName>
    </submittedName>
</protein>
<keyword evidence="3" id="KW-1185">Reference proteome</keyword>
<feature type="region of interest" description="Disordered" evidence="1">
    <location>
        <begin position="76"/>
        <end position="95"/>
    </location>
</feature>
<name>A0A9Q0DT39_9TELE</name>
<evidence type="ECO:0000313" key="2">
    <source>
        <dbReference type="EMBL" id="KAJ3593206.1"/>
    </source>
</evidence>
<dbReference type="EMBL" id="JANIIK010000112">
    <property type="protein sequence ID" value="KAJ3593206.1"/>
    <property type="molecule type" value="Genomic_DNA"/>
</dbReference>
<evidence type="ECO:0000256" key="1">
    <source>
        <dbReference type="SAM" id="MobiDB-lite"/>
    </source>
</evidence>
<accession>A0A9Q0DT39</accession>
<proteinExistence type="predicted"/>
<gene>
    <name evidence="2" type="ORF">NHX12_005542</name>
</gene>
<comment type="caution">
    <text evidence="2">The sequence shown here is derived from an EMBL/GenBank/DDBJ whole genome shotgun (WGS) entry which is preliminary data.</text>
</comment>
<sequence>MAAPVFLAPDAGGLHPAERKPWQAGHVEQVKRNVLKNTNMSQKAASLAKHLLPVNQILDQGEAYHQGLLEEGGPSINRIHHTLGPSRVDADTIRG</sequence>
<evidence type="ECO:0000313" key="3">
    <source>
        <dbReference type="Proteomes" id="UP001148018"/>
    </source>
</evidence>